<dbReference type="PANTHER" id="PTHR33273:SF4">
    <property type="entry name" value="ENDONUCLEASE_EXONUCLEASE_PHOSPHATASE DOMAIN-CONTAINING PROTEIN"/>
    <property type="match status" value="1"/>
</dbReference>
<feature type="non-terminal residue" evidence="2">
    <location>
        <position position="127"/>
    </location>
</feature>
<dbReference type="InterPro" id="IPR036691">
    <property type="entry name" value="Endo/exonu/phosph_ase_sf"/>
</dbReference>
<dbReference type="EMBL" id="CAXITT010002411">
    <property type="protein sequence ID" value="CAL1548965.1"/>
    <property type="molecule type" value="Genomic_DNA"/>
</dbReference>
<evidence type="ECO:0000313" key="3">
    <source>
        <dbReference type="Proteomes" id="UP001497497"/>
    </source>
</evidence>
<dbReference type="SUPFAM" id="SSF56219">
    <property type="entry name" value="DNase I-like"/>
    <property type="match status" value="1"/>
</dbReference>
<feature type="non-terminal residue" evidence="2">
    <location>
        <position position="1"/>
    </location>
</feature>
<dbReference type="Gene3D" id="3.60.10.10">
    <property type="entry name" value="Endonuclease/exonuclease/phosphatase"/>
    <property type="match status" value="1"/>
</dbReference>
<dbReference type="InterPro" id="IPR005135">
    <property type="entry name" value="Endo/exonuclease/phosphatase"/>
</dbReference>
<comment type="caution">
    <text evidence="2">The sequence shown here is derived from an EMBL/GenBank/DDBJ whole genome shotgun (WGS) entry which is preliminary data.</text>
</comment>
<evidence type="ECO:0000259" key="1">
    <source>
        <dbReference type="Pfam" id="PF14529"/>
    </source>
</evidence>
<proteinExistence type="predicted"/>
<evidence type="ECO:0000313" key="2">
    <source>
        <dbReference type="EMBL" id="CAL1548965.1"/>
    </source>
</evidence>
<name>A0AAV2IR96_LYMST</name>
<reference evidence="2 3" key="1">
    <citation type="submission" date="2024-04" db="EMBL/GenBank/DDBJ databases">
        <authorList>
            <consortium name="Genoscope - CEA"/>
            <person name="William W."/>
        </authorList>
    </citation>
    <scope>NUCLEOTIDE SEQUENCE [LARGE SCALE GENOMIC DNA]</scope>
</reference>
<dbReference type="GO" id="GO:0003824">
    <property type="term" value="F:catalytic activity"/>
    <property type="evidence" value="ECO:0007669"/>
    <property type="project" value="InterPro"/>
</dbReference>
<accession>A0AAV2IR96</accession>
<sequence>LKGYNIYRNDRVGQTGGGVLLAVKENIKSRELINKTIDNNEIVAIEIETKSYGRILIASIYVPPKAKIAPEVFRDLHQINNDCIVMGDLNAALEEMGSRKTNKKGKQLEDIINEGFLIGIDDNSTTF</sequence>
<organism evidence="2 3">
    <name type="scientific">Lymnaea stagnalis</name>
    <name type="common">Great pond snail</name>
    <name type="synonym">Helix stagnalis</name>
    <dbReference type="NCBI Taxonomy" id="6523"/>
    <lineage>
        <taxon>Eukaryota</taxon>
        <taxon>Metazoa</taxon>
        <taxon>Spiralia</taxon>
        <taxon>Lophotrochozoa</taxon>
        <taxon>Mollusca</taxon>
        <taxon>Gastropoda</taxon>
        <taxon>Heterobranchia</taxon>
        <taxon>Euthyneura</taxon>
        <taxon>Panpulmonata</taxon>
        <taxon>Hygrophila</taxon>
        <taxon>Lymnaeoidea</taxon>
        <taxon>Lymnaeidae</taxon>
        <taxon>Lymnaea</taxon>
    </lineage>
</organism>
<dbReference type="AlphaFoldDB" id="A0AAV2IR96"/>
<dbReference type="Proteomes" id="UP001497497">
    <property type="component" value="Unassembled WGS sequence"/>
</dbReference>
<dbReference type="Pfam" id="PF14529">
    <property type="entry name" value="Exo_endo_phos_2"/>
    <property type="match status" value="1"/>
</dbReference>
<gene>
    <name evidence="2" type="ORF">GSLYS_00022282001</name>
</gene>
<protein>
    <recommendedName>
        <fullName evidence="1">Endonuclease/exonuclease/phosphatase domain-containing protein</fullName>
    </recommendedName>
</protein>
<dbReference type="PANTHER" id="PTHR33273">
    <property type="entry name" value="DOMAIN-CONTAINING PROTEIN, PUTATIVE-RELATED"/>
    <property type="match status" value="1"/>
</dbReference>
<keyword evidence="3" id="KW-1185">Reference proteome</keyword>
<feature type="domain" description="Endonuclease/exonuclease/phosphatase" evidence="1">
    <location>
        <begin position="55"/>
        <end position="118"/>
    </location>
</feature>